<dbReference type="EMBL" id="LN614830">
    <property type="protein sequence ID" value="CEG60875.1"/>
    <property type="molecule type" value="Genomic_DNA"/>
</dbReference>
<feature type="transmembrane region" description="Helical" evidence="1">
    <location>
        <begin position="23"/>
        <end position="53"/>
    </location>
</feature>
<dbReference type="HOGENOM" id="CLU_997232_0_0_6"/>
<reference evidence="2" key="2">
    <citation type="submission" date="2014-09" db="EMBL/GenBank/DDBJ databases">
        <authorList>
            <person name="GOMEZ-VALERO Laura"/>
        </authorList>
    </citation>
    <scope>NUCLEOTIDE SEQUENCE</scope>
    <source>
        <strain evidence="2">ATCC33218</strain>
    </source>
</reference>
<proteinExistence type="predicted"/>
<keyword evidence="5" id="KW-1185">Reference proteome</keyword>
<keyword evidence="1" id="KW-1133">Transmembrane helix</keyword>
<evidence type="ECO:0000313" key="3">
    <source>
        <dbReference type="EMBL" id="SCY15881.1"/>
    </source>
</evidence>
<organism evidence="2 4">
    <name type="scientific">Legionella micdadei</name>
    <name type="common">Tatlockia micdadei</name>
    <dbReference type="NCBI Taxonomy" id="451"/>
    <lineage>
        <taxon>Bacteria</taxon>
        <taxon>Pseudomonadati</taxon>
        <taxon>Pseudomonadota</taxon>
        <taxon>Gammaproteobacteria</taxon>
        <taxon>Legionellales</taxon>
        <taxon>Legionellaceae</taxon>
        <taxon>Legionella</taxon>
    </lineage>
</organism>
<sequence>MFRQLNKIGGALAAPVLYPAKSLFINILIAIGTVFVALIALVGLPILFARVAYELAPKNKWRDALIWGISSWFVLLIAVPVVTAFILAIQIKDALLDLPINFLYGLVDGYKEGLFFHVLYQTLTCFTVFSNSLRTLVFDTRNIAIDDQNKEDTISQTTNFVSETFTPLTSEEIELAERMGLSDTIDRYQFECKEVNKAEGEQGEILQKLKEETAVLREKLAPARPSNLPTPHQIVLGIKEGIAHSFFTLPTSTQSFIIEERGDIEYLGTSSEQIMPYSL</sequence>
<keyword evidence="1" id="KW-0472">Membrane</keyword>
<accession>A0A098GFW1</accession>
<dbReference type="Proteomes" id="UP000182998">
    <property type="component" value="Unassembled WGS sequence"/>
</dbReference>
<reference evidence="3 5" key="3">
    <citation type="submission" date="2016-10" db="EMBL/GenBank/DDBJ databases">
        <authorList>
            <person name="Varghese N."/>
            <person name="Submissions S."/>
        </authorList>
    </citation>
    <scope>NUCLEOTIDE SEQUENCE [LARGE SCALE GENOMIC DNA]</scope>
    <source>
        <strain evidence="3 5">ATCC 33218</strain>
    </source>
</reference>
<evidence type="ECO:0000313" key="4">
    <source>
        <dbReference type="Proteomes" id="UP000032414"/>
    </source>
</evidence>
<gene>
    <name evidence="2" type="ORF">LMI_1575</name>
    <name evidence="3" type="ORF">SAMN02982997_00992</name>
</gene>
<dbReference type="KEGG" id="tmc:LMI_1575"/>
<evidence type="ECO:0000313" key="5">
    <source>
        <dbReference type="Proteomes" id="UP000182998"/>
    </source>
</evidence>
<dbReference type="OrthoDB" id="5654306at2"/>
<dbReference type="AlphaFoldDB" id="A0A098GFW1"/>
<evidence type="ECO:0000313" key="2">
    <source>
        <dbReference type="EMBL" id="CEG60875.1"/>
    </source>
</evidence>
<reference evidence="4" key="1">
    <citation type="submission" date="2014-09" db="EMBL/GenBank/DDBJ databases">
        <authorList>
            <person name="Gomez-Valero L."/>
        </authorList>
    </citation>
    <scope>NUCLEOTIDE SEQUENCE [LARGE SCALE GENOMIC DNA]</scope>
    <source>
        <strain evidence="4">ATCC33218</strain>
    </source>
</reference>
<feature type="transmembrane region" description="Helical" evidence="1">
    <location>
        <begin position="114"/>
        <end position="133"/>
    </location>
</feature>
<dbReference type="EMBL" id="FMVN01000004">
    <property type="protein sequence ID" value="SCY15881.1"/>
    <property type="molecule type" value="Genomic_DNA"/>
</dbReference>
<evidence type="ECO:0000256" key="1">
    <source>
        <dbReference type="SAM" id="Phobius"/>
    </source>
</evidence>
<dbReference type="PATRIC" id="fig|451.8.peg.2060"/>
<dbReference type="Proteomes" id="UP000032414">
    <property type="component" value="Chromosome I"/>
</dbReference>
<dbReference type="RefSeq" id="WP_045099218.1">
    <property type="nucleotide sequence ID" value="NZ_CP020614.1"/>
</dbReference>
<name>A0A098GFW1_LEGMI</name>
<protein>
    <submittedName>
        <fullName evidence="2">Uncharacterized protein</fullName>
    </submittedName>
</protein>
<feature type="transmembrane region" description="Helical" evidence="1">
    <location>
        <begin position="65"/>
        <end position="89"/>
    </location>
</feature>
<keyword evidence="1" id="KW-0812">Transmembrane</keyword>